<name>A0A117XHQ7_9BURK</name>
<dbReference type="AlphaFoldDB" id="A0A117XHQ7"/>
<dbReference type="RefSeq" id="WP_059638370.1">
    <property type="nucleotide sequence ID" value="NZ_LOTK01000078.1"/>
</dbReference>
<organism evidence="1 2">
    <name type="scientific">Burkholderia ubonensis</name>
    <dbReference type="NCBI Taxonomy" id="101571"/>
    <lineage>
        <taxon>Bacteria</taxon>
        <taxon>Pseudomonadati</taxon>
        <taxon>Pseudomonadota</taxon>
        <taxon>Betaproteobacteria</taxon>
        <taxon>Burkholderiales</taxon>
        <taxon>Burkholderiaceae</taxon>
        <taxon>Burkholderia</taxon>
        <taxon>Burkholderia cepacia complex</taxon>
    </lineage>
</organism>
<evidence type="ECO:0000313" key="1">
    <source>
        <dbReference type="EMBL" id="KUZ80742.1"/>
    </source>
</evidence>
<accession>A0A117XHQ7</accession>
<protein>
    <submittedName>
        <fullName evidence="1">Uncharacterized protein</fullName>
    </submittedName>
</protein>
<dbReference type="EMBL" id="LOTN01000077">
    <property type="protein sequence ID" value="KUZ80742.1"/>
    <property type="molecule type" value="Genomic_DNA"/>
</dbReference>
<dbReference type="Proteomes" id="UP000065521">
    <property type="component" value="Unassembled WGS sequence"/>
</dbReference>
<proteinExistence type="predicted"/>
<sequence>MLGTGFDVVYGEVLAQAFDIGCDDVVNLELDELGDILAPQSILLTALLEMLLRYRIGISAADVDLSGIKAASFGATVESDVVKTHAPIATRRFRLGDQAKLPVP</sequence>
<reference evidence="1 2" key="1">
    <citation type="submission" date="2015-11" db="EMBL/GenBank/DDBJ databases">
        <title>Expanding the genomic diversity of Burkholderia species for the development of highly accurate diagnostics.</title>
        <authorList>
            <person name="Sahl J."/>
            <person name="Keim P."/>
            <person name="Wagner D."/>
        </authorList>
    </citation>
    <scope>NUCLEOTIDE SEQUENCE [LARGE SCALE GENOMIC DNA]</scope>
    <source>
        <strain evidence="1 2">RF32-BP4</strain>
    </source>
</reference>
<comment type="caution">
    <text evidence="1">The sequence shown here is derived from an EMBL/GenBank/DDBJ whole genome shotgun (WGS) entry which is preliminary data.</text>
</comment>
<evidence type="ECO:0000313" key="2">
    <source>
        <dbReference type="Proteomes" id="UP000065521"/>
    </source>
</evidence>
<gene>
    <name evidence="1" type="ORF">WI38_01510</name>
</gene>